<dbReference type="Proteomes" id="UP000593994">
    <property type="component" value="Chromosome"/>
</dbReference>
<evidence type="ECO:0000313" key="1">
    <source>
        <dbReference type="EMBL" id="QOY50929.1"/>
    </source>
</evidence>
<dbReference type="SUPFAM" id="SSF53850">
    <property type="entry name" value="Periplasmic binding protein-like II"/>
    <property type="match status" value="1"/>
</dbReference>
<dbReference type="Pfam" id="PF12974">
    <property type="entry name" value="Phosphonate-bd"/>
    <property type="match status" value="1"/>
</dbReference>
<dbReference type="EMBL" id="CP054492">
    <property type="protein sequence ID" value="QOY50929.1"/>
    <property type="molecule type" value="Genomic_DNA"/>
</dbReference>
<dbReference type="PANTHER" id="PTHR35841">
    <property type="entry name" value="PHOSPHONATES-BINDING PERIPLASMIC PROTEIN"/>
    <property type="match status" value="1"/>
</dbReference>
<dbReference type="RefSeq" id="WP_194368049.1">
    <property type="nucleotide sequence ID" value="NZ_CP054492.1"/>
</dbReference>
<dbReference type="Gene3D" id="3.40.190.10">
    <property type="entry name" value="Periplasmic binding protein-like II"/>
    <property type="match status" value="2"/>
</dbReference>
<gene>
    <name evidence="1" type="ORF">HUE88_07170</name>
</gene>
<accession>A0A7S7LUH0</accession>
<sequence>MKKALCYLVISYFFSMNLYAITLGVVPQQSPLKLMKVWAPIAQYLKKETGIDVTLKIESSITKFERVLYSGGYDIAYMNPYHYVVAHKKKGYLAKVKAHKNIVGILVTRKDSAIQTTQDCKNKIFLFPAPNAFAATLVTKYELLKFFNIELNEEKKFLYVNSHDSVYKGVARGIGDVGGGIERTFENLNDKVTKNSLNILYKTKGYPSHPFAFKPSLKEETIKKMSKAILNMPNGLLNKLSIKKMIKTDDSQYNIIRDIATKLKMDKN</sequence>
<proteinExistence type="predicted"/>
<organism evidence="1 2">
    <name type="scientific">Candidatus Sulfurimonas baltica</name>
    <dbReference type="NCBI Taxonomy" id="2740404"/>
    <lineage>
        <taxon>Bacteria</taxon>
        <taxon>Pseudomonadati</taxon>
        <taxon>Campylobacterota</taxon>
        <taxon>Epsilonproteobacteria</taxon>
        <taxon>Campylobacterales</taxon>
        <taxon>Sulfurimonadaceae</taxon>
        <taxon>Sulfurimonas</taxon>
    </lineage>
</organism>
<dbReference type="AlphaFoldDB" id="A0A7S7LUH0"/>
<evidence type="ECO:0000313" key="2">
    <source>
        <dbReference type="Proteomes" id="UP000593994"/>
    </source>
</evidence>
<dbReference type="PANTHER" id="PTHR35841:SF1">
    <property type="entry name" value="PHOSPHONATES-BINDING PERIPLASMIC PROTEIN"/>
    <property type="match status" value="1"/>
</dbReference>
<keyword evidence="2" id="KW-1185">Reference proteome</keyword>
<dbReference type="KEGG" id="sbal:HUE88_07170"/>
<reference evidence="1 2" key="1">
    <citation type="submission" date="2020-05" db="EMBL/GenBank/DDBJ databases">
        <title>Sulfurimonas marisnigri, sp. nov., and Sulfurimonas baltica, sp. nov., manganese oxide reducing chemolithoautotrophs of the class Epsilonproteobacteria isolated from the pelagic redoxclines of the Black and Baltic Seas and emended description of the genus Sulfurimonas.</title>
        <authorList>
            <person name="Henkel J.V."/>
            <person name="Laudan C."/>
            <person name="Werner J."/>
            <person name="Neu T."/>
            <person name="Plewe S."/>
            <person name="Sproer C."/>
            <person name="Bunk B."/>
            <person name="Schulz-Vogt H.N."/>
        </authorList>
    </citation>
    <scope>NUCLEOTIDE SEQUENCE [LARGE SCALE GENOMIC DNA]</scope>
    <source>
        <strain evidence="1 2">GD2</strain>
    </source>
</reference>
<protein>
    <submittedName>
        <fullName evidence="1">Phosphate/phosphite/phosphonate ABC transporter substrate-binding protein</fullName>
    </submittedName>
</protein>
<name>A0A7S7LUH0_9BACT</name>